<dbReference type="Pfam" id="PF19278">
    <property type="entry name" value="Hydant_A_C"/>
    <property type="match status" value="1"/>
</dbReference>
<evidence type="ECO:0000259" key="1">
    <source>
        <dbReference type="Pfam" id="PF01968"/>
    </source>
</evidence>
<proteinExistence type="predicted"/>
<evidence type="ECO:0000259" key="2">
    <source>
        <dbReference type="Pfam" id="PF05378"/>
    </source>
</evidence>
<dbReference type="GO" id="GO:0005829">
    <property type="term" value="C:cytosol"/>
    <property type="evidence" value="ECO:0007669"/>
    <property type="project" value="TreeGrafter"/>
</dbReference>
<protein>
    <submittedName>
        <fullName evidence="4">Hydantoinase/oxoprolinase family protein</fullName>
    </submittedName>
</protein>
<dbReference type="InterPro" id="IPR045079">
    <property type="entry name" value="Oxoprolinase-like"/>
</dbReference>
<evidence type="ECO:0000259" key="3">
    <source>
        <dbReference type="Pfam" id="PF19278"/>
    </source>
</evidence>
<evidence type="ECO:0000313" key="5">
    <source>
        <dbReference type="Proteomes" id="UP000461443"/>
    </source>
</evidence>
<feature type="domain" description="Hydantoinase/oxoprolinase N-terminal" evidence="2">
    <location>
        <begin position="13"/>
        <end position="194"/>
    </location>
</feature>
<comment type="caution">
    <text evidence="4">The sequence shown here is derived from an EMBL/GenBank/DDBJ whole genome shotgun (WGS) entry which is preliminary data.</text>
</comment>
<dbReference type="PANTHER" id="PTHR11365">
    <property type="entry name" value="5-OXOPROLINASE RELATED"/>
    <property type="match status" value="1"/>
</dbReference>
<dbReference type="InterPro" id="IPR008040">
    <property type="entry name" value="Hydant_A_N"/>
</dbReference>
<dbReference type="GO" id="GO:0006749">
    <property type="term" value="P:glutathione metabolic process"/>
    <property type="evidence" value="ECO:0007669"/>
    <property type="project" value="TreeGrafter"/>
</dbReference>
<dbReference type="InterPro" id="IPR049517">
    <property type="entry name" value="ACX-like_C"/>
</dbReference>
<feature type="domain" description="Hydantoinase A/oxoprolinase" evidence="1">
    <location>
        <begin position="215"/>
        <end position="499"/>
    </location>
</feature>
<dbReference type="SUPFAM" id="SSF53067">
    <property type="entry name" value="Actin-like ATPase domain"/>
    <property type="match status" value="1"/>
</dbReference>
<name>A0A845SL00_9GAMM</name>
<dbReference type="InterPro" id="IPR043129">
    <property type="entry name" value="ATPase_NBD"/>
</dbReference>
<dbReference type="RefSeq" id="WP_162366635.1">
    <property type="nucleotide sequence ID" value="NZ_WUBS01000009.1"/>
</dbReference>
<reference evidence="4 5" key="2">
    <citation type="submission" date="2020-02" db="EMBL/GenBank/DDBJ databases">
        <title>The new genus of Enterobacteriales.</title>
        <authorList>
            <person name="Kim I.S."/>
        </authorList>
    </citation>
    <scope>NUCLEOTIDE SEQUENCE [LARGE SCALE GENOMIC DNA]</scope>
    <source>
        <strain evidence="4 5">SAP-6</strain>
    </source>
</reference>
<sequence>MTTAAPQGPLRLRIGVDSGGTFTDICMFDETSGDIVVWKVSSTPGDPSLGIARGVEQGLAEVTRLRGQAVEVVYFGHGTTVATNALIVGRGSATGMITTAGFRDVLELRRQTRDALYDLQTEKPTVLVSRDRRLEVDERVGFDGGVLAPLDEQGVRQAARRLRDAGAGSVAICFLFSYLAPEHELLARRIVLEELPGAFVSVSHEVAPEMREYERFSTTVVNAYLGPLVKNYLQGLRPRLQALGITAPVQLTQSNGGIISSAAAQAFPARTVLSGPAAGVTGALAIGQLAGYRDIITFDMGGTSTDVSLINGGRPQVSTEAVIHGYPLKLPMLDIHTVGAGGGSIAHIDAGGLLKVGPRSAGADPGPICYGRGNTEATVTDANVVLQVLNPTHLLNGRLPIDRRRSVEAITRLGLELGLDVMQTAQGIISIVVANMAKAIRVISVERGYDPRHFVMFGFGGAGPIHASRLARALDMPKVVIPKFPGIMCALGLLLTDLKSSFSSALLRPLDSEAAGAIRHGYALLEDRADAWFSEEHIGLERRQLARALDLRYAGQGHELTVACPAGMIDERALETLRHGFEQAHRQAYGYVADDEPVQITALRLEAVGIVAKAGFPRSDPAQHPAADAVMGRRAVWIPEAGGFTDCPVYDRARLGFGHRFTGPAIVDQMDSTTLVLPGQTATVDSYLNLVIEA</sequence>
<dbReference type="Pfam" id="PF05378">
    <property type="entry name" value="Hydant_A_N"/>
    <property type="match status" value="1"/>
</dbReference>
<dbReference type="AlphaFoldDB" id="A0A845SL00"/>
<keyword evidence="5" id="KW-1185">Reference proteome</keyword>
<dbReference type="Pfam" id="PF01968">
    <property type="entry name" value="Hydantoinase_A"/>
    <property type="match status" value="1"/>
</dbReference>
<dbReference type="Proteomes" id="UP000461443">
    <property type="component" value="Unassembled WGS sequence"/>
</dbReference>
<reference evidence="4 5" key="1">
    <citation type="submission" date="2019-12" db="EMBL/GenBank/DDBJ databases">
        <authorList>
            <person name="Lee S.D."/>
        </authorList>
    </citation>
    <scope>NUCLEOTIDE SEQUENCE [LARGE SCALE GENOMIC DNA]</scope>
    <source>
        <strain evidence="4 5">SAP-6</strain>
    </source>
</reference>
<dbReference type="PANTHER" id="PTHR11365:SF23">
    <property type="entry name" value="HYPOTHETICAL 5-OXOPROLINASE (EUROFUNG)-RELATED"/>
    <property type="match status" value="1"/>
</dbReference>
<feature type="domain" description="Acetophenone carboxylase-like C-terminal" evidence="3">
    <location>
        <begin position="513"/>
        <end position="686"/>
    </location>
</feature>
<dbReference type="InterPro" id="IPR002821">
    <property type="entry name" value="Hydantoinase_A"/>
</dbReference>
<gene>
    <name evidence="4" type="ORF">GRH90_14355</name>
</gene>
<dbReference type="EMBL" id="WUBS01000009">
    <property type="protein sequence ID" value="NDL63927.1"/>
    <property type="molecule type" value="Genomic_DNA"/>
</dbReference>
<dbReference type="GO" id="GO:0017168">
    <property type="term" value="F:5-oxoprolinase (ATP-hydrolyzing) activity"/>
    <property type="evidence" value="ECO:0007669"/>
    <property type="project" value="TreeGrafter"/>
</dbReference>
<accession>A0A845SL00</accession>
<evidence type="ECO:0000313" key="4">
    <source>
        <dbReference type="EMBL" id="NDL63927.1"/>
    </source>
</evidence>
<organism evidence="4 5">
    <name type="scientific">Acerihabitans arboris</name>
    <dbReference type="NCBI Taxonomy" id="2691583"/>
    <lineage>
        <taxon>Bacteria</taxon>
        <taxon>Pseudomonadati</taxon>
        <taxon>Pseudomonadota</taxon>
        <taxon>Gammaproteobacteria</taxon>
        <taxon>Enterobacterales</taxon>
        <taxon>Pectobacteriaceae</taxon>
        <taxon>Acerihabitans</taxon>
    </lineage>
</organism>